<evidence type="ECO:0000313" key="1">
    <source>
        <dbReference type="EMBL" id="GBM85397.1"/>
    </source>
</evidence>
<dbReference type="Proteomes" id="UP000499080">
    <property type="component" value="Unassembled WGS sequence"/>
</dbReference>
<sequence length="114" mass="12928">MTSNVRVPFNRYKQQYSMPYRKGRNFLTAHMATALAKPFVSLLELHQVLIPHTMFNLKTSVLCASSSAVPGRLGTMDGLGGEWRLNISPTKALVYKKQPYYAKELRPIRSTIAR</sequence>
<organism evidence="1 2">
    <name type="scientific">Araneus ventricosus</name>
    <name type="common">Orbweaver spider</name>
    <name type="synonym">Epeira ventricosa</name>
    <dbReference type="NCBI Taxonomy" id="182803"/>
    <lineage>
        <taxon>Eukaryota</taxon>
        <taxon>Metazoa</taxon>
        <taxon>Ecdysozoa</taxon>
        <taxon>Arthropoda</taxon>
        <taxon>Chelicerata</taxon>
        <taxon>Arachnida</taxon>
        <taxon>Araneae</taxon>
        <taxon>Araneomorphae</taxon>
        <taxon>Entelegynae</taxon>
        <taxon>Araneoidea</taxon>
        <taxon>Araneidae</taxon>
        <taxon>Araneus</taxon>
    </lineage>
</organism>
<dbReference type="AlphaFoldDB" id="A0A4Y2J5G3"/>
<keyword evidence="2" id="KW-1185">Reference proteome</keyword>
<evidence type="ECO:0000313" key="2">
    <source>
        <dbReference type="Proteomes" id="UP000499080"/>
    </source>
</evidence>
<reference evidence="1 2" key="1">
    <citation type="journal article" date="2019" name="Sci. Rep.">
        <title>Orb-weaving spider Araneus ventricosus genome elucidates the spidroin gene catalogue.</title>
        <authorList>
            <person name="Kono N."/>
            <person name="Nakamura H."/>
            <person name="Ohtoshi R."/>
            <person name="Moran D.A.P."/>
            <person name="Shinohara A."/>
            <person name="Yoshida Y."/>
            <person name="Fujiwara M."/>
            <person name="Mori M."/>
            <person name="Tomita M."/>
            <person name="Arakawa K."/>
        </authorList>
    </citation>
    <scope>NUCLEOTIDE SEQUENCE [LARGE SCALE GENOMIC DNA]</scope>
</reference>
<name>A0A4Y2J5G3_ARAVE</name>
<proteinExistence type="predicted"/>
<dbReference type="EMBL" id="BGPR01003230">
    <property type="protein sequence ID" value="GBM85397.1"/>
    <property type="molecule type" value="Genomic_DNA"/>
</dbReference>
<protein>
    <submittedName>
        <fullName evidence="1">Uncharacterized protein</fullName>
    </submittedName>
</protein>
<comment type="caution">
    <text evidence="1">The sequence shown here is derived from an EMBL/GenBank/DDBJ whole genome shotgun (WGS) entry which is preliminary data.</text>
</comment>
<gene>
    <name evidence="1" type="ORF">AVEN_145019_1</name>
</gene>
<accession>A0A4Y2J5G3</accession>